<dbReference type="InterPro" id="IPR036331">
    <property type="entry name" value="Chagasin-like_sf"/>
</dbReference>
<dbReference type="InterPro" id="IPR018990">
    <property type="entry name" value="Prot_inh_I42_chagasin"/>
</dbReference>
<sequence>MMPLLRRIALLLPLAVVLSACGPSPTLKVDEEHEGRSLVMKTGQSLIVSLEANPSTGFGWYQADTSAPVLVMEGEPHFVPGEGAELAGAPGRQELHFVAGKKGAVTLKLTYGRAWESGAPADKHYLLQVTVE</sequence>
<evidence type="ECO:0000313" key="6">
    <source>
        <dbReference type="Proteomes" id="UP000006683"/>
    </source>
</evidence>
<evidence type="ECO:0000256" key="2">
    <source>
        <dbReference type="ARBA" id="ARBA00022704"/>
    </source>
</evidence>
<dbReference type="PANTHER" id="PTHR36530">
    <property type="entry name" value="INHIBITOR OF CYSTEINE PEPTIDASE"/>
    <property type="match status" value="1"/>
</dbReference>
<dbReference type="HOGENOM" id="CLU_102057_1_0_6"/>
<dbReference type="RefSeq" id="WP_013344774.1">
    <property type="nucleotide sequence ID" value="NC_014541.1"/>
</dbReference>
<dbReference type="InterPro" id="IPR052781">
    <property type="entry name" value="Cys_protease_inhibitor_I42"/>
</dbReference>
<keyword evidence="3" id="KW-0732">Signal</keyword>
<dbReference type="OrthoDB" id="670336at2"/>
<organism evidence="5 6">
    <name type="scientific">Ferrimonas balearica (strain DSM 9799 / CCM 4581 / KCTC 23876 / PAT)</name>
    <dbReference type="NCBI Taxonomy" id="550540"/>
    <lineage>
        <taxon>Bacteria</taxon>
        <taxon>Pseudomonadati</taxon>
        <taxon>Pseudomonadota</taxon>
        <taxon>Gammaproteobacteria</taxon>
        <taxon>Alteromonadales</taxon>
        <taxon>Ferrimonadaceae</taxon>
        <taxon>Ferrimonas</taxon>
    </lineage>
</organism>
<proteinExistence type="predicted"/>
<dbReference type="SUPFAM" id="SSF141066">
    <property type="entry name" value="ICP-like"/>
    <property type="match status" value="1"/>
</dbReference>
<feature type="domain" description="Proteinase inhibitor I42 chagasin" evidence="4">
    <location>
        <begin position="40"/>
        <end position="129"/>
    </location>
</feature>
<dbReference type="PROSITE" id="PS51257">
    <property type="entry name" value="PROKAR_LIPOPROTEIN"/>
    <property type="match status" value="1"/>
</dbReference>
<dbReference type="AlphaFoldDB" id="E1SL90"/>
<accession>E1SL90</accession>
<dbReference type="PANTHER" id="PTHR36530:SF1">
    <property type="entry name" value="AMOEBIASIN-1"/>
    <property type="match status" value="1"/>
</dbReference>
<dbReference type="eggNOG" id="COG5513">
    <property type="taxonomic scope" value="Bacteria"/>
</dbReference>
<dbReference type="Gene3D" id="2.60.40.2020">
    <property type="match status" value="1"/>
</dbReference>
<evidence type="ECO:0000313" key="5">
    <source>
        <dbReference type="EMBL" id="ADN75468.1"/>
    </source>
</evidence>
<reference evidence="5 6" key="1">
    <citation type="journal article" date="2010" name="Stand. Genomic Sci.">
        <title>Complete genome sequence of Ferrimonas balearica type strain (PAT).</title>
        <authorList>
            <person name="Nolan M."/>
            <person name="Sikorski J."/>
            <person name="Davenport K."/>
            <person name="Lucas S."/>
            <person name="Glavina Del Rio T."/>
            <person name="Tice H."/>
            <person name="Cheng J."/>
            <person name="Goodwin L."/>
            <person name="Pitluck S."/>
            <person name="Liolios K."/>
            <person name="Ivanova N."/>
            <person name="Mavromatis K."/>
            <person name="Ovchinnikova G."/>
            <person name="Pati A."/>
            <person name="Chen A."/>
            <person name="Palaniappan K."/>
            <person name="Land M."/>
            <person name="Hauser L."/>
            <person name="Chang Y."/>
            <person name="Jeffries C."/>
            <person name="Tapia R."/>
            <person name="Brettin T."/>
            <person name="Detter J."/>
            <person name="Han C."/>
            <person name="Yasawong M."/>
            <person name="Rohde M."/>
            <person name="Tindall B."/>
            <person name="Goker M."/>
            <person name="Woyke T."/>
            <person name="Bristow J."/>
            <person name="Eisen J."/>
            <person name="Markowitz V."/>
            <person name="Hugenholtz P."/>
            <person name="Kyrpides N."/>
            <person name="Klenk H."/>
            <person name="Lapidus A."/>
        </authorList>
    </citation>
    <scope>NUCLEOTIDE SEQUENCE [LARGE SCALE GENOMIC DNA]</scope>
    <source>
        <strain evidence="6">DSM 9799 / CCM 4581 / KCTC 23876 / PAT</strain>
    </source>
</reference>
<evidence type="ECO:0000256" key="3">
    <source>
        <dbReference type="SAM" id="SignalP"/>
    </source>
</evidence>
<dbReference type="GeneID" id="67181489"/>
<dbReference type="GO" id="GO:0004869">
    <property type="term" value="F:cysteine-type endopeptidase inhibitor activity"/>
    <property type="evidence" value="ECO:0007669"/>
    <property type="project" value="UniProtKB-KW"/>
</dbReference>
<keyword evidence="6" id="KW-1185">Reference proteome</keyword>
<evidence type="ECO:0000256" key="1">
    <source>
        <dbReference type="ARBA" id="ARBA00022690"/>
    </source>
</evidence>
<keyword evidence="2" id="KW-0789">Thiol protease inhibitor</keyword>
<protein>
    <submittedName>
        <fullName evidence="5">Proteinase inhibitor I42, chagasin</fullName>
    </submittedName>
</protein>
<dbReference type="KEGG" id="fbl:Fbal_1259"/>
<dbReference type="EMBL" id="CP002209">
    <property type="protein sequence ID" value="ADN75468.1"/>
    <property type="molecule type" value="Genomic_DNA"/>
</dbReference>
<dbReference type="Pfam" id="PF09394">
    <property type="entry name" value="Inhibitor_I42"/>
    <property type="match status" value="1"/>
</dbReference>
<keyword evidence="1" id="KW-0646">Protease inhibitor</keyword>
<gene>
    <name evidence="5" type="ordered locus">Fbal_1259</name>
</gene>
<dbReference type="Proteomes" id="UP000006683">
    <property type="component" value="Chromosome"/>
</dbReference>
<feature type="chain" id="PRO_5003150938" evidence="3">
    <location>
        <begin position="23"/>
        <end position="132"/>
    </location>
</feature>
<name>E1SL90_FERBD</name>
<evidence type="ECO:0000259" key="4">
    <source>
        <dbReference type="Pfam" id="PF09394"/>
    </source>
</evidence>
<feature type="signal peptide" evidence="3">
    <location>
        <begin position="1"/>
        <end position="22"/>
    </location>
</feature>